<reference evidence="1 2" key="1">
    <citation type="submission" date="2020-03" db="EMBL/GenBank/DDBJ databases">
        <title>Whole genome shotgun sequence of Phytohabitans flavus NBRC 107702.</title>
        <authorList>
            <person name="Komaki H."/>
            <person name="Tamura T."/>
        </authorList>
    </citation>
    <scope>NUCLEOTIDE SEQUENCE [LARGE SCALE GENOMIC DNA]</scope>
    <source>
        <strain evidence="1 2">NBRC 107702</strain>
    </source>
</reference>
<accession>A0A6F8XIX6</accession>
<dbReference type="KEGG" id="pfla:Pflav_001760"/>
<evidence type="ECO:0000313" key="2">
    <source>
        <dbReference type="Proteomes" id="UP000502508"/>
    </source>
</evidence>
<proteinExistence type="predicted"/>
<dbReference type="InterPro" id="IPR045428">
    <property type="entry name" value="EACC1"/>
</dbReference>
<dbReference type="RefSeq" id="WP_173032912.1">
    <property type="nucleotide sequence ID" value="NZ_AP022870.1"/>
</dbReference>
<sequence length="129" mass="13652">MFDAVDTNARLLISAEVHEIESLYEWLCMDRGLARVAAVSPADSRDPSSMSTLELINVILTHVGAAANLALALAAWRQSRSDPGVVTVTRPDGQVLTIGGSAEVTSELIVAFLSTNAQEAVSPTSQQES</sequence>
<keyword evidence="2" id="KW-1185">Reference proteome</keyword>
<dbReference type="AlphaFoldDB" id="A0A6F8XIX6"/>
<name>A0A6F8XIX6_9ACTN</name>
<dbReference type="Pfam" id="PF19953">
    <property type="entry name" value="EACC1"/>
    <property type="match status" value="1"/>
</dbReference>
<evidence type="ECO:0000313" key="1">
    <source>
        <dbReference type="EMBL" id="BCB73766.1"/>
    </source>
</evidence>
<dbReference type="Proteomes" id="UP000502508">
    <property type="component" value="Chromosome"/>
</dbReference>
<dbReference type="EMBL" id="AP022870">
    <property type="protein sequence ID" value="BCB73766.1"/>
    <property type="molecule type" value="Genomic_DNA"/>
</dbReference>
<protein>
    <submittedName>
        <fullName evidence="1">Uncharacterized protein</fullName>
    </submittedName>
</protein>
<organism evidence="1 2">
    <name type="scientific">Phytohabitans flavus</name>
    <dbReference type="NCBI Taxonomy" id="1076124"/>
    <lineage>
        <taxon>Bacteria</taxon>
        <taxon>Bacillati</taxon>
        <taxon>Actinomycetota</taxon>
        <taxon>Actinomycetes</taxon>
        <taxon>Micromonosporales</taxon>
        <taxon>Micromonosporaceae</taxon>
    </lineage>
</organism>
<gene>
    <name evidence="1" type="ORF">Pflav_001760</name>
</gene>
<reference evidence="1 2" key="2">
    <citation type="submission" date="2020-03" db="EMBL/GenBank/DDBJ databases">
        <authorList>
            <person name="Ichikawa N."/>
            <person name="Kimura A."/>
            <person name="Kitahashi Y."/>
            <person name="Uohara A."/>
        </authorList>
    </citation>
    <scope>NUCLEOTIDE SEQUENCE [LARGE SCALE GENOMIC DNA]</scope>
    <source>
        <strain evidence="1 2">NBRC 107702</strain>
    </source>
</reference>